<keyword evidence="1" id="KW-0175">Coiled coil</keyword>
<evidence type="ECO:0000256" key="2">
    <source>
        <dbReference type="SAM" id="Phobius"/>
    </source>
</evidence>
<keyword evidence="2" id="KW-0812">Transmembrane</keyword>
<feature type="transmembrane region" description="Helical" evidence="2">
    <location>
        <begin position="406"/>
        <end position="428"/>
    </location>
</feature>
<proteinExistence type="predicted"/>
<dbReference type="AlphaFoldDB" id="A0A9D0ZSB5"/>
<dbReference type="Proteomes" id="UP000886786">
    <property type="component" value="Unassembled WGS sequence"/>
</dbReference>
<keyword evidence="2" id="KW-0472">Membrane</keyword>
<sequence length="429" mass="49739">MNKRIVTINGENFIFVKENKKVTVFKYKNGMPQIIDPHFATNRIINQTIIETINLVKDEIKKEIEQKKYTKTSDYHNEFEKRLKDADIPVLKKFGKIDLTGRKEYKEALKELDETYKSTLENKETKKEAVKKNIDVDLQTLFKENGITEYKVSNTGSVITYVKDGIPHTINQINPNTNIYEIILQSIKFDKMNNREEIDKSIKDAMETQRNTALRENDTVNIDKAEYPIDQIADYLKENYHIKNIYGIRQTDKTITDGMLMVDFGKGFQPIFVKLEENGQTKISFGEEKQIDNTKSVTETKVNMEDEKKEDDLNQNIDNYLVDNTFDKIHEKLKTNTPLTEEEKDLLKEYEVPEERTELPDETKETAEEVYEEVKDSDNLQKTNAKVKVKRLTPPKFTQAAFANPLFLTFISGAAFGLGIITIVETILN</sequence>
<evidence type="ECO:0000313" key="4">
    <source>
        <dbReference type="Proteomes" id="UP000886786"/>
    </source>
</evidence>
<reference evidence="3" key="1">
    <citation type="submission" date="2020-10" db="EMBL/GenBank/DDBJ databases">
        <authorList>
            <person name="Gilroy R."/>
        </authorList>
    </citation>
    <scope>NUCLEOTIDE SEQUENCE</scope>
    <source>
        <strain evidence="3">CHK147-3167</strain>
    </source>
</reference>
<evidence type="ECO:0000256" key="1">
    <source>
        <dbReference type="SAM" id="Coils"/>
    </source>
</evidence>
<accession>A0A9D0ZSB5</accession>
<reference evidence="3" key="2">
    <citation type="journal article" date="2021" name="PeerJ">
        <title>Extensive microbial diversity within the chicken gut microbiome revealed by metagenomics and culture.</title>
        <authorList>
            <person name="Gilroy R."/>
            <person name="Ravi A."/>
            <person name="Getino M."/>
            <person name="Pursley I."/>
            <person name="Horton D.L."/>
            <person name="Alikhan N.F."/>
            <person name="Baker D."/>
            <person name="Gharbi K."/>
            <person name="Hall N."/>
            <person name="Watson M."/>
            <person name="Adriaenssens E.M."/>
            <person name="Foster-Nyarko E."/>
            <person name="Jarju S."/>
            <person name="Secka A."/>
            <person name="Antonio M."/>
            <person name="Oren A."/>
            <person name="Chaudhuri R.R."/>
            <person name="La Ragione R."/>
            <person name="Hildebrand F."/>
            <person name="Pallen M.J."/>
        </authorList>
    </citation>
    <scope>NUCLEOTIDE SEQUENCE</scope>
    <source>
        <strain evidence="3">CHK147-3167</strain>
    </source>
</reference>
<dbReference type="EMBL" id="DVFV01000123">
    <property type="protein sequence ID" value="HIQ91389.1"/>
    <property type="molecule type" value="Genomic_DNA"/>
</dbReference>
<name>A0A9D0ZSB5_9FIRM</name>
<evidence type="ECO:0000313" key="3">
    <source>
        <dbReference type="EMBL" id="HIQ91389.1"/>
    </source>
</evidence>
<comment type="caution">
    <text evidence="3">The sequence shown here is derived from an EMBL/GenBank/DDBJ whole genome shotgun (WGS) entry which is preliminary data.</text>
</comment>
<protein>
    <submittedName>
        <fullName evidence="3">Uncharacterized protein</fullName>
    </submittedName>
</protein>
<keyword evidence="2" id="KW-1133">Transmembrane helix</keyword>
<feature type="coiled-coil region" evidence="1">
    <location>
        <begin position="102"/>
        <end position="129"/>
    </location>
</feature>
<gene>
    <name evidence="3" type="ORF">IAB27_07200</name>
</gene>
<organism evidence="3 4">
    <name type="scientific">Candidatus Coprosoma intestinipullorum</name>
    <dbReference type="NCBI Taxonomy" id="2840752"/>
    <lineage>
        <taxon>Bacteria</taxon>
        <taxon>Bacillati</taxon>
        <taxon>Bacillota</taxon>
        <taxon>Bacillota incertae sedis</taxon>
        <taxon>Candidatus Coprosoma</taxon>
    </lineage>
</organism>